<dbReference type="AlphaFoldDB" id="A0AA37WIK8"/>
<keyword evidence="2" id="KW-1185">Reference proteome</keyword>
<name>A0AA37WIK8_9ALTE</name>
<reference evidence="1" key="2">
    <citation type="submission" date="2023-01" db="EMBL/GenBank/DDBJ databases">
        <title>Draft genome sequence of Agaribacter marinus strain NBRC 110023.</title>
        <authorList>
            <person name="Sun Q."/>
            <person name="Mori K."/>
        </authorList>
    </citation>
    <scope>NUCLEOTIDE SEQUENCE</scope>
    <source>
        <strain evidence="1">NBRC 110023</strain>
    </source>
</reference>
<evidence type="ECO:0000313" key="2">
    <source>
        <dbReference type="Proteomes" id="UP001156601"/>
    </source>
</evidence>
<dbReference type="EMBL" id="BSOT01000005">
    <property type="protein sequence ID" value="GLR71238.1"/>
    <property type="molecule type" value="Genomic_DNA"/>
</dbReference>
<proteinExistence type="predicted"/>
<accession>A0AA37WIK8</accession>
<protein>
    <submittedName>
        <fullName evidence="1">Uncharacterized protein</fullName>
    </submittedName>
</protein>
<reference evidence="1" key="1">
    <citation type="journal article" date="2014" name="Int. J. Syst. Evol. Microbiol.">
        <title>Complete genome sequence of Corynebacterium casei LMG S-19264T (=DSM 44701T), isolated from a smear-ripened cheese.</title>
        <authorList>
            <consortium name="US DOE Joint Genome Institute (JGI-PGF)"/>
            <person name="Walter F."/>
            <person name="Albersmeier A."/>
            <person name="Kalinowski J."/>
            <person name="Ruckert C."/>
        </authorList>
    </citation>
    <scope>NUCLEOTIDE SEQUENCE</scope>
    <source>
        <strain evidence="1">NBRC 110023</strain>
    </source>
</reference>
<comment type="caution">
    <text evidence="1">The sequence shown here is derived from an EMBL/GenBank/DDBJ whole genome shotgun (WGS) entry which is preliminary data.</text>
</comment>
<dbReference type="RefSeq" id="WP_284217528.1">
    <property type="nucleotide sequence ID" value="NZ_BSOT01000005.1"/>
</dbReference>
<dbReference type="Proteomes" id="UP001156601">
    <property type="component" value="Unassembled WGS sequence"/>
</dbReference>
<evidence type="ECO:0000313" key="1">
    <source>
        <dbReference type="EMBL" id="GLR71238.1"/>
    </source>
</evidence>
<gene>
    <name evidence="1" type="ORF">GCM10007852_21460</name>
</gene>
<sequence length="40" mass="4718">MDIIFDLKPDSDWASAFNEEVNKGFPEYFKEHPLIGSDEW</sequence>
<organism evidence="1 2">
    <name type="scientific">Agaribacter marinus</name>
    <dbReference type="NCBI Taxonomy" id="1431249"/>
    <lineage>
        <taxon>Bacteria</taxon>
        <taxon>Pseudomonadati</taxon>
        <taxon>Pseudomonadota</taxon>
        <taxon>Gammaproteobacteria</taxon>
        <taxon>Alteromonadales</taxon>
        <taxon>Alteromonadaceae</taxon>
        <taxon>Agaribacter</taxon>
    </lineage>
</organism>